<dbReference type="Proteomes" id="UP001193035">
    <property type="component" value="Unassembled WGS sequence"/>
</dbReference>
<protein>
    <recommendedName>
        <fullName evidence="3">HNH endonuclease</fullName>
    </recommendedName>
</protein>
<dbReference type="RefSeq" id="WP_138840046.1">
    <property type="nucleotide sequence ID" value="NZ_VCPD01000001.1"/>
</dbReference>
<reference evidence="1 2" key="1">
    <citation type="submission" date="2019-05" db="EMBL/GenBank/DDBJ databases">
        <title>Ruegeria sp. nov., isolated from tidal flat.</title>
        <authorList>
            <person name="Kim W."/>
        </authorList>
    </citation>
    <scope>NUCLEOTIDE SEQUENCE [LARGE SCALE GENOMIC DNA]</scope>
    <source>
        <strain evidence="1 2">CAU 1488</strain>
    </source>
</reference>
<evidence type="ECO:0000313" key="2">
    <source>
        <dbReference type="Proteomes" id="UP001193035"/>
    </source>
</evidence>
<evidence type="ECO:0008006" key="3">
    <source>
        <dbReference type="Google" id="ProtNLM"/>
    </source>
</evidence>
<accession>A0ABY2X592</accession>
<comment type="caution">
    <text evidence="1">The sequence shown here is derived from an EMBL/GenBank/DDBJ whole genome shotgun (WGS) entry which is preliminary data.</text>
</comment>
<organism evidence="1 2">
    <name type="scientific">Ruegeria sediminis</name>
    <dbReference type="NCBI Taxonomy" id="2583820"/>
    <lineage>
        <taxon>Bacteria</taxon>
        <taxon>Pseudomonadati</taxon>
        <taxon>Pseudomonadota</taxon>
        <taxon>Alphaproteobacteria</taxon>
        <taxon>Rhodobacterales</taxon>
        <taxon>Roseobacteraceae</taxon>
        <taxon>Ruegeria</taxon>
    </lineage>
</organism>
<sequence>MSGIECNYQRKITFKELREALSEAQCHYCGTTTLDLILRGELLEVCGEEFCSDIATGERVLTPIALCPFCHARNHQDANNQHNPCQITARLSREGLG</sequence>
<gene>
    <name evidence="1" type="ORF">FGK63_02650</name>
</gene>
<name>A0ABY2X592_9RHOB</name>
<dbReference type="EMBL" id="VCPD01000001">
    <property type="protein sequence ID" value="TMV09987.1"/>
    <property type="molecule type" value="Genomic_DNA"/>
</dbReference>
<keyword evidence="2" id="KW-1185">Reference proteome</keyword>
<evidence type="ECO:0000313" key="1">
    <source>
        <dbReference type="EMBL" id="TMV09987.1"/>
    </source>
</evidence>
<proteinExistence type="predicted"/>